<dbReference type="GO" id="GO:0008239">
    <property type="term" value="F:dipeptidyl-peptidase activity"/>
    <property type="evidence" value="ECO:0007669"/>
    <property type="project" value="InterPro"/>
</dbReference>
<evidence type="ECO:0000313" key="6">
    <source>
        <dbReference type="Proteomes" id="UP000010087"/>
    </source>
</evidence>
<feature type="domain" description="Xaa-Pro dipeptidyl-peptidase C-terminal" evidence="4">
    <location>
        <begin position="415"/>
        <end position="638"/>
    </location>
</feature>
<dbReference type="InterPro" id="IPR029058">
    <property type="entry name" value="AB_hydrolase_fold"/>
</dbReference>
<dbReference type="RefSeq" id="WP_004553257.1">
    <property type="nucleotide sequence ID" value="NC_017832.1"/>
</dbReference>
<protein>
    <submittedName>
        <fullName evidence="5">X-prolyl-dipeptidyl aminopeptidase</fullName>
    </submittedName>
</protein>
<evidence type="ECO:0000259" key="4">
    <source>
        <dbReference type="SMART" id="SM00939"/>
    </source>
</evidence>
<evidence type="ECO:0000256" key="2">
    <source>
        <dbReference type="SAM" id="MobiDB-lite"/>
    </source>
</evidence>
<keyword evidence="3" id="KW-0732">Signal</keyword>
<reference evidence="5 6" key="1">
    <citation type="journal article" date="2012" name="PLoS ONE">
        <title>Evolution of Burkholderia pseudomallei in recurrent melioidosis.</title>
        <authorList>
            <person name="Hayden H.S."/>
            <person name="Lim R."/>
            <person name="Brittnacher M.J."/>
            <person name="Sims E.H."/>
            <person name="Ramage E.R."/>
            <person name="Fong C."/>
            <person name="Wu Z."/>
            <person name="Crist E."/>
            <person name="Chang J."/>
            <person name="Zhou Y."/>
            <person name="Radey M."/>
            <person name="Rohmer L."/>
            <person name="Haugen E."/>
            <person name="Gillett W."/>
            <person name="Wuthiekanun V."/>
            <person name="Peacock S.J."/>
            <person name="Kaul R."/>
            <person name="Miller S.I."/>
            <person name="Manoil C."/>
            <person name="Jacobs M.A."/>
        </authorList>
    </citation>
    <scope>NUCLEOTIDE SEQUENCE [LARGE SCALE GENOMIC DNA]</scope>
    <source>
        <strain evidence="5 6">1026b</strain>
    </source>
</reference>
<proteinExistence type="predicted"/>
<keyword evidence="5" id="KW-0645">Protease</keyword>
<dbReference type="InterPro" id="IPR000383">
    <property type="entry name" value="Xaa-Pro-like_dom"/>
</dbReference>
<dbReference type="Gene3D" id="2.60.120.260">
    <property type="entry name" value="Galactose-binding domain-like"/>
    <property type="match status" value="1"/>
</dbReference>
<organism evidence="5 6">
    <name type="scientific">Burkholderia pseudomallei (strain 1026b)</name>
    <dbReference type="NCBI Taxonomy" id="884204"/>
    <lineage>
        <taxon>Bacteria</taxon>
        <taxon>Pseudomonadati</taxon>
        <taxon>Pseudomonadota</taxon>
        <taxon>Betaproteobacteria</taxon>
        <taxon>Burkholderiales</taxon>
        <taxon>Burkholderiaceae</taxon>
        <taxon>Burkholderia</taxon>
        <taxon>pseudomallei group</taxon>
    </lineage>
</organism>
<feature type="signal peptide" evidence="3">
    <location>
        <begin position="1"/>
        <end position="30"/>
    </location>
</feature>
<accession>A0A0H3HSX2</accession>
<dbReference type="SMART" id="SM00939">
    <property type="entry name" value="PepX_C"/>
    <property type="match status" value="1"/>
</dbReference>
<gene>
    <name evidence="5" type="ordered locus">BP1026B_II0723</name>
</gene>
<dbReference type="AlphaFoldDB" id="A0A0H3HSX2"/>
<feature type="compositionally biased region" description="Polar residues" evidence="2">
    <location>
        <begin position="38"/>
        <end position="60"/>
    </location>
</feature>
<keyword evidence="1" id="KW-0378">Hydrolase</keyword>
<dbReference type="KEGG" id="bpz:BP1026B_II0723"/>
<dbReference type="SUPFAM" id="SSF49785">
    <property type="entry name" value="Galactose-binding domain-like"/>
    <property type="match status" value="1"/>
</dbReference>
<dbReference type="SUPFAM" id="SSF53474">
    <property type="entry name" value="alpha/beta-Hydrolases"/>
    <property type="match status" value="1"/>
</dbReference>
<dbReference type="InterPro" id="IPR013736">
    <property type="entry name" value="Xaa-Pro_dipept_C"/>
</dbReference>
<dbReference type="EMBL" id="CP002834">
    <property type="protein sequence ID" value="AFI68982.1"/>
    <property type="molecule type" value="Genomic_DNA"/>
</dbReference>
<dbReference type="Pfam" id="PF02129">
    <property type="entry name" value="Peptidase_S15"/>
    <property type="match status" value="1"/>
</dbReference>
<dbReference type="InterPro" id="IPR008979">
    <property type="entry name" value="Galactose-bd-like_sf"/>
</dbReference>
<dbReference type="GO" id="GO:0004177">
    <property type="term" value="F:aminopeptidase activity"/>
    <property type="evidence" value="ECO:0007669"/>
    <property type="project" value="UniProtKB-KW"/>
</dbReference>
<evidence type="ECO:0000256" key="3">
    <source>
        <dbReference type="SAM" id="SignalP"/>
    </source>
</evidence>
<dbReference type="Proteomes" id="UP000010087">
    <property type="component" value="Chromosome 2"/>
</dbReference>
<dbReference type="NCBIfam" id="NF003782">
    <property type="entry name" value="PRK05371.1-3"/>
    <property type="match status" value="1"/>
</dbReference>
<feature type="region of interest" description="Disordered" evidence="2">
    <location>
        <begin position="35"/>
        <end position="76"/>
    </location>
</feature>
<dbReference type="Gene3D" id="3.40.50.1820">
    <property type="entry name" value="alpha/beta hydrolase"/>
    <property type="match status" value="2"/>
</dbReference>
<feature type="chain" id="PRO_5002611306" evidence="3">
    <location>
        <begin position="31"/>
        <end position="654"/>
    </location>
</feature>
<evidence type="ECO:0000313" key="5">
    <source>
        <dbReference type="EMBL" id="AFI68982.1"/>
    </source>
</evidence>
<name>A0A0H3HSX2_BURP2</name>
<sequence>MEIRQRSKIRPSFMRGVRLLVLLAPIAIQLAGCGGDDSVSSRASNEGNQPGTPSQSIPSGTVTTAPAPAPFAPPTPVAEVGAQFERSPTGLPYPKLATLYPGHDGPIVDNGMILPWLSMRPPLKSNVMVQTPFDTDQDGKLDRIALRIVQPAEVAEGLKTPVIVRPSVYYADPTYATQTRAPFLGEAEYLRMGYTIVYADSIGTNQSDGCWSVMDRTEREAMASVVRWLTNDPGAPGFDAQGKQVAASWSTGHVAMEGISYGGTLPTMVAATGVPGLEAIVPVEGISSGYDYFRYNGVIADIDNTVSLGSYMKSQQAFARSSICEPARVAAVTASDDATYAYNDFWKVRNTVSLVDRIQAATLIAQGQADNNVKTKNATQLYDALYRAKKPVQLWLHSRNHDDPAWQKEWQKQIAMWYSRYLFGVNNGVETQPTYVRETPTGDIPVGATLPPDPNDTSDTLIGHCHSGHNPRDCIPTGELFIKEDAWPKTVDTFYHLRGDGRVGGLLTPSPADGTQAASVDLSNATAVTYETKSLANVTRYAGAIRVAMRGRFAPAVSNIKATLSVDGHDVTYGWANPRFYKGLDVAQLIVPNTDYDFTLEMMPRDFTVLPGSKVMLKLEGYQGTSLVTLDLSHTVLAMPVVPKAHVAAVMVGK</sequence>
<keyword evidence="5" id="KW-0031">Aminopeptidase</keyword>
<feature type="compositionally biased region" description="Pro residues" evidence="2">
    <location>
        <begin position="67"/>
        <end position="76"/>
    </location>
</feature>
<dbReference type="PATRIC" id="fig|884204.3.peg.4913"/>
<evidence type="ECO:0000256" key="1">
    <source>
        <dbReference type="ARBA" id="ARBA00022801"/>
    </source>
</evidence>